<evidence type="ECO:0000256" key="2">
    <source>
        <dbReference type="ARBA" id="ARBA00012150"/>
    </source>
</evidence>
<dbReference type="SUPFAM" id="SSF54975">
    <property type="entry name" value="Acylphosphatase/BLUF domain-like"/>
    <property type="match status" value="1"/>
</dbReference>
<name>A0A3D9HT41_9PROT</name>
<dbReference type="PANTHER" id="PTHR47268">
    <property type="entry name" value="ACYLPHOSPHATASE"/>
    <property type="match status" value="1"/>
</dbReference>
<dbReference type="PROSITE" id="PS51160">
    <property type="entry name" value="ACYLPHOSPHATASE_3"/>
    <property type="match status" value="1"/>
</dbReference>
<comment type="caution">
    <text evidence="7">The sequence shown here is derived from an EMBL/GenBank/DDBJ whole genome shotgun (WGS) entry which is preliminary data.</text>
</comment>
<feature type="active site" evidence="4">
    <location>
        <position position="37"/>
    </location>
</feature>
<accession>A0A3D9HT41</accession>
<evidence type="ECO:0000256" key="4">
    <source>
        <dbReference type="PROSITE-ProRule" id="PRU00520"/>
    </source>
</evidence>
<dbReference type="Proteomes" id="UP000256845">
    <property type="component" value="Unassembled WGS sequence"/>
</dbReference>
<evidence type="ECO:0000259" key="6">
    <source>
        <dbReference type="PROSITE" id="PS51160"/>
    </source>
</evidence>
<dbReference type="RefSeq" id="WP_115936050.1">
    <property type="nucleotide sequence ID" value="NZ_QRDW01000002.1"/>
</dbReference>
<evidence type="ECO:0000313" key="8">
    <source>
        <dbReference type="Proteomes" id="UP000256845"/>
    </source>
</evidence>
<evidence type="ECO:0000313" key="7">
    <source>
        <dbReference type="EMBL" id="RED52521.1"/>
    </source>
</evidence>
<organism evidence="7 8">
    <name type="scientific">Aestuariispira insulae</name>
    <dbReference type="NCBI Taxonomy" id="1461337"/>
    <lineage>
        <taxon>Bacteria</taxon>
        <taxon>Pseudomonadati</taxon>
        <taxon>Pseudomonadota</taxon>
        <taxon>Alphaproteobacteria</taxon>
        <taxon>Rhodospirillales</taxon>
        <taxon>Kiloniellaceae</taxon>
        <taxon>Aestuariispira</taxon>
    </lineage>
</organism>
<dbReference type="PROSITE" id="PS00151">
    <property type="entry name" value="ACYLPHOSPHATASE_2"/>
    <property type="match status" value="1"/>
</dbReference>
<dbReference type="InterPro" id="IPR017968">
    <property type="entry name" value="Acylphosphatase_CS"/>
</dbReference>
<keyword evidence="8" id="KW-1185">Reference proteome</keyword>
<feature type="active site" evidence="4">
    <location>
        <position position="19"/>
    </location>
</feature>
<protein>
    <recommendedName>
        <fullName evidence="2 4">acylphosphatase</fullName>
        <ecNumber evidence="2 4">3.6.1.7</ecNumber>
    </recommendedName>
</protein>
<dbReference type="OrthoDB" id="5295388at2"/>
<reference evidence="7 8" key="1">
    <citation type="submission" date="2018-07" db="EMBL/GenBank/DDBJ databases">
        <title>Genomic Encyclopedia of Type Strains, Phase III (KMG-III): the genomes of soil and plant-associated and newly described type strains.</title>
        <authorList>
            <person name="Whitman W."/>
        </authorList>
    </citation>
    <scope>NUCLEOTIDE SEQUENCE [LARGE SCALE GENOMIC DNA]</scope>
    <source>
        <strain evidence="7 8">CECT 8488</strain>
    </source>
</reference>
<dbReference type="PANTHER" id="PTHR47268:SF4">
    <property type="entry name" value="ACYLPHOSPHATASE"/>
    <property type="match status" value="1"/>
</dbReference>
<sequence>MVKTVSVIIEGKVQGVWYRGWTEATARELGLSGWVRNLSDGSVEALFSGAEAAVEDMLERCWQGPEPAIVTAVNAKSGEAPETDDFVVRSTK</sequence>
<feature type="domain" description="Acylphosphatase-like" evidence="6">
    <location>
        <begin position="4"/>
        <end position="90"/>
    </location>
</feature>
<dbReference type="InterPro" id="IPR001792">
    <property type="entry name" value="Acylphosphatase-like_dom"/>
</dbReference>
<dbReference type="Gene3D" id="3.30.70.100">
    <property type="match status" value="1"/>
</dbReference>
<evidence type="ECO:0000256" key="3">
    <source>
        <dbReference type="ARBA" id="ARBA00047645"/>
    </source>
</evidence>
<dbReference type="EC" id="3.6.1.7" evidence="2 4"/>
<dbReference type="GO" id="GO:0003998">
    <property type="term" value="F:acylphosphatase activity"/>
    <property type="evidence" value="ECO:0007669"/>
    <property type="project" value="UniProtKB-EC"/>
</dbReference>
<dbReference type="InterPro" id="IPR020456">
    <property type="entry name" value="Acylphosphatase"/>
</dbReference>
<gene>
    <name evidence="7" type="ORF">DFP90_102542</name>
</gene>
<comment type="catalytic activity">
    <reaction evidence="3 4">
        <text>an acyl phosphate + H2O = a carboxylate + phosphate + H(+)</text>
        <dbReference type="Rhea" id="RHEA:14965"/>
        <dbReference type="ChEBI" id="CHEBI:15377"/>
        <dbReference type="ChEBI" id="CHEBI:15378"/>
        <dbReference type="ChEBI" id="CHEBI:29067"/>
        <dbReference type="ChEBI" id="CHEBI:43474"/>
        <dbReference type="ChEBI" id="CHEBI:59918"/>
        <dbReference type="EC" id="3.6.1.7"/>
    </reaction>
</comment>
<comment type="similarity">
    <text evidence="1 5">Belongs to the acylphosphatase family.</text>
</comment>
<dbReference type="EMBL" id="QRDW01000002">
    <property type="protein sequence ID" value="RED52521.1"/>
    <property type="molecule type" value="Genomic_DNA"/>
</dbReference>
<dbReference type="PRINTS" id="PR00112">
    <property type="entry name" value="ACYLPHPHTASE"/>
</dbReference>
<evidence type="ECO:0000256" key="5">
    <source>
        <dbReference type="RuleBase" id="RU004168"/>
    </source>
</evidence>
<proteinExistence type="inferred from homology"/>
<dbReference type="InterPro" id="IPR036046">
    <property type="entry name" value="Acylphosphatase-like_dom_sf"/>
</dbReference>
<evidence type="ECO:0000256" key="1">
    <source>
        <dbReference type="ARBA" id="ARBA00005614"/>
    </source>
</evidence>
<dbReference type="Pfam" id="PF00708">
    <property type="entry name" value="Acylphosphatase"/>
    <property type="match status" value="1"/>
</dbReference>
<dbReference type="AlphaFoldDB" id="A0A3D9HT41"/>
<keyword evidence="4" id="KW-0378">Hydrolase</keyword>